<evidence type="ECO:0000256" key="2">
    <source>
        <dbReference type="ARBA" id="ARBA00023141"/>
    </source>
</evidence>
<dbReference type="Pfam" id="PF08501">
    <property type="entry name" value="Shikimate_dh_N"/>
    <property type="match status" value="1"/>
</dbReference>
<protein>
    <recommendedName>
        <fullName evidence="8">Shikimate dehydrogenase</fullName>
    </recommendedName>
</protein>
<comment type="pathway">
    <text evidence="1">Metabolic intermediate biosynthesis; chorismate biosynthesis; chorismate from D-erythrose 4-phosphate and phosphoenolpyruvate: step 4/7.</text>
</comment>
<dbReference type="SUPFAM" id="SSF51735">
    <property type="entry name" value="NAD(P)-binding Rossmann-fold domains"/>
    <property type="match status" value="1"/>
</dbReference>
<organism evidence="6 7">
    <name type="scientific">Nostocoides vanveenii</name>
    <dbReference type="NCBI Taxonomy" id="330835"/>
    <lineage>
        <taxon>Bacteria</taxon>
        <taxon>Bacillati</taxon>
        <taxon>Actinomycetota</taxon>
        <taxon>Actinomycetes</taxon>
        <taxon>Micrococcales</taxon>
        <taxon>Intrasporangiaceae</taxon>
        <taxon>Nostocoides</taxon>
    </lineage>
</organism>
<comment type="caution">
    <text evidence="6">The sequence shown here is derived from an EMBL/GenBank/DDBJ whole genome shotgun (WGS) entry which is preliminary data.</text>
</comment>
<dbReference type="Gene3D" id="3.40.50.720">
    <property type="entry name" value="NAD(P)-binding Rossmann-like Domain"/>
    <property type="match status" value="2"/>
</dbReference>
<dbReference type="Pfam" id="PF18317">
    <property type="entry name" value="SDH_C"/>
    <property type="match status" value="1"/>
</dbReference>
<evidence type="ECO:0000259" key="5">
    <source>
        <dbReference type="Pfam" id="PF18317"/>
    </source>
</evidence>
<dbReference type="Proteomes" id="UP001501475">
    <property type="component" value="Unassembled WGS sequence"/>
</dbReference>
<dbReference type="Gene3D" id="3.40.50.10860">
    <property type="entry name" value="Leucine Dehydrogenase, chain A, domain 1"/>
    <property type="match status" value="1"/>
</dbReference>
<evidence type="ECO:0000256" key="1">
    <source>
        <dbReference type="ARBA" id="ARBA00004871"/>
    </source>
</evidence>
<feature type="domain" description="Shikimate dehydrogenase substrate binding N-terminal" evidence="4">
    <location>
        <begin position="6"/>
        <end position="88"/>
    </location>
</feature>
<dbReference type="InterPro" id="IPR013708">
    <property type="entry name" value="Shikimate_DH-bd_N"/>
</dbReference>
<evidence type="ECO:0000256" key="3">
    <source>
        <dbReference type="SAM" id="MobiDB-lite"/>
    </source>
</evidence>
<evidence type="ECO:0000313" key="7">
    <source>
        <dbReference type="Proteomes" id="UP001501475"/>
    </source>
</evidence>
<gene>
    <name evidence="6" type="ORF">GCM10009810_18520</name>
</gene>
<keyword evidence="2" id="KW-0028">Amino-acid biosynthesis</keyword>
<dbReference type="InterPro" id="IPR036291">
    <property type="entry name" value="NAD(P)-bd_dom_sf"/>
</dbReference>
<dbReference type="PANTHER" id="PTHR21089:SF1">
    <property type="entry name" value="BIFUNCTIONAL 3-DEHYDROQUINATE DEHYDRATASE_SHIKIMATE DEHYDROGENASE, CHLOROPLASTIC"/>
    <property type="match status" value="1"/>
</dbReference>
<evidence type="ECO:0008006" key="8">
    <source>
        <dbReference type="Google" id="ProtNLM"/>
    </source>
</evidence>
<dbReference type="InterPro" id="IPR041121">
    <property type="entry name" value="SDH_C"/>
</dbReference>
<reference evidence="7" key="1">
    <citation type="journal article" date="2019" name="Int. J. Syst. Evol. Microbiol.">
        <title>The Global Catalogue of Microorganisms (GCM) 10K type strain sequencing project: providing services to taxonomists for standard genome sequencing and annotation.</title>
        <authorList>
            <consortium name="The Broad Institute Genomics Platform"/>
            <consortium name="The Broad Institute Genome Sequencing Center for Infectious Disease"/>
            <person name="Wu L."/>
            <person name="Ma J."/>
        </authorList>
    </citation>
    <scope>NUCLEOTIDE SEQUENCE [LARGE SCALE GENOMIC DNA]</scope>
    <source>
        <strain evidence="7">JCM 15591</strain>
    </source>
</reference>
<accession>A0ABP4WP60</accession>
<dbReference type="PANTHER" id="PTHR21089">
    <property type="entry name" value="SHIKIMATE DEHYDROGENASE"/>
    <property type="match status" value="1"/>
</dbReference>
<keyword evidence="2" id="KW-0057">Aromatic amino acid biosynthesis</keyword>
<dbReference type="RefSeq" id="WP_344065186.1">
    <property type="nucleotide sequence ID" value="NZ_BAAAPN010000045.1"/>
</dbReference>
<sequence length="353" mass="36051">MPRAFVLGSPIRHSLSPVLHRAAYASLGLTDWTYDAADVDEAGFPAFVAGLGADVRGLSLTMPLKEVAFTVASLVSERARLAEAINTLVRRADGGWDADNTDIAGIVAALGGATSLSARWRDEAEAPGQETRPSVAERRSGRDCPSASASPRHFPDSSPFAPNASRNREASWRANSGAADSPSGVILGAGATARSALIALRELGCRRVSVCARNPDKAWASLGELAGGLDVELTVRDLAGWPGVAGGLVVSTLPGAGALGAAEVLRGSGTGPGGVRGCGLGGGVVVLDVVYAGWPTPLARAAEAVGAEVVSGLDMLVHQAVEQVQLMTGLRPDAGVLLKEGWAELSRRAAPGD</sequence>
<dbReference type="SUPFAM" id="SSF53223">
    <property type="entry name" value="Aminoacid dehydrogenase-like, N-terminal domain"/>
    <property type="match status" value="1"/>
</dbReference>
<feature type="domain" description="SDH C-terminal" evidence="5">
    <location>
        <begin position="312"/>
        <end position="336"/>
    </location>
</feature>
<proteinExistence type="predicted"/>
<dbReference type="EMBL" id="BAAAPN010000045">
    <property type="protein sequence ID" value="GAA1759326.1"/>
    <property type="molecule type" value="Genomic_DNA"/>
</dbReference>
<evidence type="ECO:0000259" key="4">
    <source>
        <dbReference type="Pfam" id="PF08501"/>
    </source>
</evidence>
<evidence type="ECO:0000313" key="6">
    <source>
        <dbReference type="EMBL" id="GAA1759326.1"/>
    </source>
</evidence>
<keyword evidence="7" id="KW-1185">Reference proteome</keyword>
<dbReference type="InterPro" id="IPR022893">
    <property type="entry name" value="Shikimate_DH_fam"/>
</dbReference>
<dbReference type="InterPro" id="IPR046346">
    <property type="entry name" value="Aminoacid_DH-like_N_sf"/>
</dbReference>
<name>A0ABP4WP60_9MICO</name>
<feature type="region of interest" description="Disordered" evidence="3">
    <location>
        <begin position="121"/>
        <end position="179"/>
    </location>
</feature>